<feature type="domain" description="RNA polymerase sigma factor 70 region 4 type 2" evidence="6">
    <location>
        <begin position="104"/>
        <end position="154"/>
    </location>
</feature>
<dbReference type="SUPFAM" id="SSF88659">
    <property type="entry name" value="Sigma3 and sigma4 domains of RNA polymerase sigma factors"/>
    <property type="match status" value="1"/>
</dbReference>
<dbReference type="InterPro" id="IPR014284">
    <property type="entry name" value="RNA_pol_sigma-70_dom"/>
</dbReference>
<dbReference type="Gene3D" id="1.10.10.10">
    <property type="entry name" value="Winged helix-like DNA-binding domain superfamily/Winged helix DNA-binding domain"/>
    <property type="match status" value="1"/>
</dbReference>
<reference evidence="7" key="2">
    <citation type="submission" date="2021-04" db="EMBL/GenBank/DDBJ databases">
        <authorList>
            <person name="Gilroy R."/>
        </authorList>
    </citation>
    <scope>NUCLEOTIDE SEQUENCE</scope>
    <source>
        <strain evidence="7">5933</strain>
    </source>
</reference>
<evidence type="ECO:0000256" key="3">
    <source>
        <dbReference type="ARBA" id="ARBA00023082"/>
    </source>
</evidence>
<dbReference type="AlphaFoldDB" id="A0A9D2Q209"/>
<comment type="similarity">
    <text evidence="1">Belongs to the sigma-70 factor family. ECF subfamily.</text>
</comment>
<feature type="domain" description="RNA polymerase sigma-70 region 2" evidence="5">
    <location>
        <begin position="17"/>
        <end position="82"/>
    </location>
</feature>
<dbReference type="InterPro" id="IPR039425">
    <property type="entry name" value="RNA_pol_sigma-70-like"/>
</dbReference>
<comment type="caution">
    <text evidence="7">The sequence shown here is derived from an EMBL/GenBank/DDBJ whole genome shotgun (WGS) entry which is preliminary data.</text>
</comment>
<dbReference type="GO" id="GO:0003677">
    <property type="term" value="F:DNA binding"/>
    <property type="evidence" value="ECO:0007669"/>
    <property type="project" value="InterPro"/>
</dbReference>
<dbReference type="Pfam" id="PF08281">
    <property type="entry name" value="Sigma70_r4_2"/>
    <property type="match status" value="1"/>
</dbReference>
<dbReference type="CDD" id="cd06171">
    <property type="entry name" value="Sigma70_r4"/>
    <property type="match status" value="1"/>
</dbReference>
<evidence type="ECO:0000256" key="1">
    <source>
        <dbReference type="ARBA" id="ARBA00010641"/>
    </source>
</evidence>
<keyword evidence="4" id="KW-0804">Transcription</keyword>
<reference evidence="7" key="1">
    <citation type="journal article" date="2021" name="PeerJ">
        <title>Extensive microbial diversity within the chicken gut microbiome revealed by metagenomics and culture.</title>
        <authorList>
            <person name="Gilroy R."/>
            <person name="Ravi A."/>
            <person name="Getino M."/>
            <person name="Pursley I."/>
            <person name="Horton D.L."/>
            <person name="Alikhan N.F."/>
            <person name="Baker D."/>
            <person name="Gharbi K."/>
            <person name="Hall N."/>
            <person name="Watson M."/>
            <person name="Adriaenssens E.M."/>
            <person name="Foster-Nyarko E."/>
            <person name="Jarju S."/>
            <person name="Secka A."/>
            <person name="Antonio M."/>
            <person name="Oren A."/>
            <person name="Chaudhuri R.R."/>
            <person name="La Ragione R."/>
            <person name="Hildebrand F."/>
            <person name="Pallen M.J."/>
        </authorList>
    </citation>
    <scope>NUCLEOTIDE SEQUENCE</scope>
    <source>
        <strain evidence="7">5933</strain>
    </source>
</reference>
<name>A0A9D2Q209_9FIRM</name>
<dbReference type="InterPro" id="IPR007627">
    <property type="entry name" value="RNA_pol_sigma70_r2"/>
</dbReference>
<proteinExistence type="inferred from homology"/>
<evidence type="ECO:0000313" key="7">
    <source>
        <dbReference type="EMBL" id="HJC71407.1"/>
    </source>
</evidence>
<dbReference type="PANTHER" id="PTHR43133">
    <property type="entry name" value="RNA POLYMERASE ECF-TYPE SIGMA FACTO"/>
    <property type="match status" value="1"/>
</dbReference>
<dbReference type="EMBL" id="DWWA01000008">
    <property type="protein sequence ID" value="HJC71407.1"/>
    <property type="molecule type" value="Genomic_DNA"/>
</dbReference>
<gene>
    <name evidence="7" type="ORF">H9698_01255</name>
</gene>
<dbReference type="InterPro" id="IPR013325">
    <property type="entry name" value="RNA_pol_sigma_r2"/>
</dbReference>
<dbReference type="InterPro" id="IPR036388">
    <property type="entry name" value="WH-like_DNA-bd_sf"/>
</dbReference>
<dbReference type="SUPFAM" id="SSF88946">
    <property type="entry name" value="Sigma2 domain of RNA polymerase sigma factors"/>
    <property type="match status" value="1"/>
</dbReference>
<evidence type="ECO:0000259" key="5">
    <source>
        <dbReference type="Pfam" id="PF04542"/>
    </source>
</evidence>
<protein>
    <submittedName>
        <fullName evidence="7">Sigma-70 family RNA polymerase sigma factor</fullName>
    </submittedName>
</protein>
<dbReference type="Pfam" id="PF04542">
    <property type="entry name" value="Sigma70_r2"/>
    <property type="match status" value="1"/>
</dbReference>
<dbReference type="Gene3D" id="1.10.1740.10">
    <property type="match status" value="1"/>
</dbReference>
<evidence type="ECO:0000256" key="2">
    <source>
        <dbReference type="ARBA" id="ARBA00023015"/>
    </source>
</evidence>
<dbReference type="GO" id="GO:0006352">
    <property type="term" value="P:DNA-templated transcription initiation"/>
    <property type="evidence" value="ECO:0007669"/>
    <property type="project" value="InterPro"/>
</dbReference>
<dbReference type="InterPro" id="IPR013324">
    <property type="entry name" value="RNA_pol_sigma_r3/r4-like"/>
</dbReference>
<evidence type="ECO:0000256" key="4">
    <source>
        <dbReference type="ARBA" id="ARBA00023163"/>
    </source>
</evidence>
<sequence length="165" mass="19150">MPSSVQHVVYDAQEVLQCYGDLVLRTAFMMLKNRADAEDAAQEVFLAFIRTKPEFDSAEHQKAWFLRVTMNRCKSVLRSAWHRKTQALDEAFPEEDFTERETGVMQAVQQLSQKYRAVIYLYYIQGYDTTEIARILDVPQNTVLSRMARARKQLKTMLEGGMDDV</sequence>
<keyword evidence="2" id="KW-0805">Transcription regulation</keyword>
<dbReference type="NCBIfam" id="TIGR02937">
    <property type="entry name" value="sigma70-ECF"/>
    <property type="match status" value="1"/>
</dbReference>
<dbReference type="PANTHER" id="PTHR43133:SF51">
    <property type="entry name" value="RNA POLYMERASE SIGMA FACTOR"/>
    <property type="match status" value="1"/>
</dbReference>
<dbReference type="Proteomes" id="UP000823918">
    <property type="component" value="Unassembled WGS sequence"/>
</dbReference>
<evidence type="ECO:0000313" key="8">
    <source>
        <dbReference type="Proteomes" id="UP000823918"/>
    </source>
</evidence>
<evidence type="ECO:0000259" key="6">
    <source>
        <dbReference type="Pfam" id="PF08281"/>
    </source>
</evidence>
<accession>A0A9D2Q209</accession>
<dbReference type="GO" id="GO:0016987">
    <property type="term" value="F:sigma factor activity"/>
    <property type="evidence" value="ECO:0007669"/>
    <property type="project" value="UniProtKB-KW"/>
</dbReference>
<dbReference type="InterPro" id="IPR013249">
    <property type="entry name" value="RNA_pol_sigma70_r4_t2"/>
</dbReference>
<keyword evidence="3" id="KW-0731">Sigma factor</keyword>
<organism evidence="7 8">
    <name type="scientific">Candidatus Ruthenibacterium merdavium</name>
    <dbReference type="NCBI Taxonomy" id="2838752"/>
    <lineage>
        <taxon>Bacteria</taxon>
        <taxon>Bacillati</taxon>
        <taxon>Bacillota</taxon>
        <taxon>Clostridia</taxon>
        <taxon>Eubacteriales</taxon>
        <taxon>Oscillospiraceae</taxon>
        <taxon>Ruthenibacterium</taxon>
    </lineage>
</organism>